<evidence type="ECO:0000313" key="1">
    <source>
        <dbReference type="EMBL" id="ACU53625.1"/>
    </source>
</evidence>
<dbReference type="Proteomes" id="UP000000771">
    <property type="component" value="Chromosome"/>
</dbReference>
<organism evidence="1 2">
    <name type="scientific">Acidimicrobium ferrooxidans (strain DSM 10331 / JCM 15462 / NBRC 103882 / ICP)</name>
    <dbReference type="NCBI Taxonomy" id="525909"/>
    <lineage>
        <taxon>Bacteria</taxon>
        <taxon>Bacillati</taxon>
        <taxon>Actinomycetota</taxon>
        <taxon>Acidimicrobiia</taxon>
        <taxon>Acidimicrobiales</taxon>
        <taxon>Acidimicrobiaceae</taxon>
        <taxon>Acidimicrobium</taxon>
    </lineage>
</organism>
<protein>
    <submittedName>
        <fullName evidence="1">NADH:ubiquinone oxidoreductase,subunit RnfB</fullName>
    </submittedName>
</protein>
<dbReference type="RefSeq" id="WP_015798118.1">
    <property type="nucleotide sequence ID" value="NC_013124.1"/>
</dbReference>
<keyword evidence="1" id="KW-0830">Ubiquinone</keyword>
<dbReference type="KEGG" id="afo:Afer_0671"/>
<name>C7LY17_ACIFD</name>
<gene>
    <name evidence="1" type="ordered locus">Afer_0671</name>
</gene>
<dbReference type="STRING" id="525909.Afer_0671"/>
<keyword evidence="2" id="KW-1185">Reference proteome</keyword>
<dbReference type="HOGENOM" id="CLU_2244091_0_0_11"/>
<accession>C7LY17</accession>
<reference evidence="1 2" key="1">
    <citation type="journal article" date="2009" name="Stand. Genomic Sci.">
        <title>Complete genome sequence of Acidimicrobium ferrooxidans type strain (ICP).</title>
        <authorList>
            <person name="Clum A."/>
            <person name="Nolan M."/>
            <person name="Lang E."/>
            <person name="Glavina Del Rio T."/>
            <person name="Tice H."/>
            <person name="Copeland A."/>
            <person name="Cheng J.F."/>
            <person name="Lucas S."/>
            <person name="Chen F."/>
            <person name="Bruce D."/>
            <person name="Goodwin L."/>
            <person name="Pitluck S."/>
            <person name="Ivanova N."/>
            <person name="Mavrommatis K."/>
            <person name="Mikhailova N."/>
            <person name="Pati A."/>
            <person name="Chen A."/>
            <person name="Palaniappan K."/>
            <person name="Goker M."/>
            <person name="Spring S."/>
            <person name="Land M."/>
            <person name="Hauser L."/>
            <person name="Chang Y.J."/>
            <person name="Jeffries C.C."/>
            <person name="Chain P."/>
            <person name="Bristow J."/>
            <person name="Eisen J.A."/>
            <person name="Markowitz V."/>
            <person name="Hugenholtz P."/>
            <person name="Kyrpides N.C."/>
            <person name="Klenk H.P."/>
            <person name="Lapidus A."/>
        </authorList>
    </citation>
    <scope>NUCLEOTIDE SEQUENCE [LARGE SCALE GENOMIC DNA]</scope>
    <source>
        <strain evidence="2">DSM 10331 / JCM 15462 / NBRC 103882 / ICP</strain>
    </source>
</reference>
<dbReference type="EMBL" id="CP001631">
    <property type="protein sequence ID" value="ACU53625.1"/>
    <property type="molecule type" value="Genomic_DNA"/>
</dbReference>
<dbReference type="AlphaFoldDB" id="C7LY17"/>
<sequence>MPLLADWGETEADRSDRLVRTEEELFDVGAALARLEAARLAASTPLGDHEEAKRTARERTRAPYRGMLERLLERVLGERVEVALDEELDVLGIRRPGRGQGLLP</sequence>
<proteinExistence type="predicted"/>
<evidence type="ECO:0000313" key="2">
    <source>
        <dbReference type="Proteomes" id="UP000000771"/>
    </source>
</evidence>